<feature type="region of interest" description="Disordered" evidence="1">
    <location>
        <begin position="1"/>
        <end position="40"/>
    </location>
</feature>
<sequence length="40" mass="4345">MSFRSTERQTPVKSSSRGTRQSGFITGRLAASDSAKDRAL</sequence>
<keyword evidence="2" id="KW-0614">Plasmid</keyword>
<evidence type="ECO:0000313" key="2">
    <source>
        <dbReference type="EMBL" id="QNL33398.1"/>
    </source>
</evidence>
<reference evidence="2" key="1">
    <citation type="submission" date="2020-03" db="EMBL/GenBank/DDBJ databases">
        <title>Comparative analysis of multidrug resistant Escherichia coli ST216 isolates from silver gulls in Australia.</title>
        <authorList>
            <person name="Tarabai H."/>
            <person name="Wyrsch E.R."/>
            <person name="Bitar I."/>
            <person name="Djordjevic S.P."/>
            <person name="Dolejska M."/>
        </authorList>
    </citation>
    <scope>NUCLEOTIDE SEQUENCE</scope>
    <source>
        <strain evidence="2">CE1681</strain>
        <plasmid evidence="2">pCE1681-B</plasmid>
    </source>
</reference>
<accession>A0A7G9A9G9</accession>
<evidence type="ECO:0000256" key="1">
    <source>
        <dbReference type="SAM" id="MobiDB-lite"/>
    </source>
</evidence>
<geneLocation type="plasmid" evidence="2">
    <name>pCE1681-B</name>
</geneLocation>
<name>A0A7G9A9G9_ECOLX</name>
<dbReference type="AlphaFoldDB" id="A0A7G9A9G9"/>
<organism evidence="2">
    <name type="scientific">Escherichia coli</name>
    <dbReference type="NCBI Taxonomy" id="562"/>
    <lineage>
        <taxon>Bacteria</taxon>
        <taxon>Pseudomonadati</taxon>
        <taxon>Pseudomonadota</taxon>
        <taxon>Gammaproteobacteria</taxon>
        <taxon>Enterobacterales</taxon>
        <taxon>Enterobacteriaceae</taxon>
        <taxon>Escherichia</taxon>
    </lineage>
</organism>
<protein>
    <submittedName>
        <fullName evidence="2">Uncharacterized protein</fullName>
    </submittedName>
</protein>
<dbReference type="EMBL" id="MT180431">
    <property type="protein sequence ID" value="QNL33398.1"/>
    <property type="molecule type" value="Genomic_DNA"/>
</dbReference>
<proteinExistence type="predicted"/>
<feature type="compositionally biased region" description="Polar residues" evidence="1">
    <location>
        <begin position="8"/>
        <end position="24"/>
    </location>
</feature>